<keyword evidence="2 17" id="KW-0963">Cytoplasm</keyword>
<feature type="zinc finger region" description="C4-type" evidence="17">
    <location>
        <begin position="743"/>
        <end position="769"/>
    </location>
</feature>
<feature type="binding site" evidence="17">
    <location>
        <begin position="31"/>
        <end position="38"/>
    </location>
    <ligand>
        <name>ATP</name>
        <dbReference type="ChEBI" id="CHEBI:30616"/>
    </ligand>
</feature>
<keyword evidence="9 17" id="KW-0862">Zinc</keyword>
<dbReference type="InterPro" id="IPR004602">
    <property type="entry name" value="UvrA"/>
</dbReference>
<evidence type="ECO:0000256" key="4">
    <source>
        <dbReference type="ARBA" id="ARBA00022737"/>
    </source>
</evidence>
<comment type="subcellular location">
    <subcellularLocation>
        <location evidence="1 17">Cytoplasm</location>
    </subcellularLocation>
</comment>
<dbReference type="RefSeq" id="WP_194856577.1">
    <property type="nucleotide sequence ID" value="NZ_ARXR01000029.1"/>
</dbReference>
<keyword evidence="3 17" id="KW-0479">Metal-binding</keyword>
<evidence type="ECO:0000256" key="3">
    <source>
        <dbReference type="ARBA" id="ARBA00022723"/>
    </source>
</evidence>
<evidence type="ECO:0000256" key="11">
    <source>
        <dbReference type="ARBA" id="ARBA00022881"/>
    </source>
</evidence>
<evidence type="ECO:0000256" key="17">
    <source>
        <dbReference type="HAMAP-Rule" id="MF_00205"/>
    </source>
</evidence>
<evidence type="ECO:0000259" key="18">
    <source>
        <dbReference type="PROSITE" id="PS50893"/>
    </source>
</evidence>
<evidence type="ECO:0000256" key="13">
    <source>
        <dbReference type="ARBA" id="ARBA00023204"/>
    </source>
</evidence>
<dbReference type="Pfam" id="PF17760">
    <property type="entry name" value="UvrA_inter"/>
    <property type="match status" value="1"/>
</dbReference>
<dbReference type="Gene3D" id="3.30.1490.20">
    <property type="entry name" value="ATP-grasp fold, A domain"/>
    <property type="match status" value="1"/>
</dbReference>
<evidence type="ECO:0000256" key="1">
    <source>
        <dbReference type="ARBA" id="ARBA00004496"/>
    </source>
</evidence>
<evidence type="ECO:0000256" key="6">
    <source>
        <dbReference type="ARBA" id="ARBA00022763"/>
    </source>
</evidence>
<dbReference type="CDD" id="cd03270">
    <property type="entry name" value="ABC_UvrA_I"/>
    <property type="match status" value="1"/>
</dbReference>
<dbReference type="Gene3D" id="1.10.8.280">
    <property type="entry name" value="ABC transporter ATPase domain-like"/>
    <property type="match status" value="1"/>
</dbReference>
<evidence type="ECO:0000256" key="7">
    <source>
        <dbReference type="ARBA" id="ARBA00022769"/>
    </source>
</evidence>
<comment type="subunit">
    <text evidence="17">Forms a heterotetramer with UvrB during the search for lesions.</text>
</comment>
<evidence type="ECO:0000256" key="12">
    <source>
        <dbReference type="ARBA" id="ARBA00023125"/>
    </source>
</evidence>
<dbReference type="NCBIfam" id="TIGR00630">
    <property type="entry name" value="uvra"/>
    <property type="match status" value="1"/>
</dbReference>
<sequence>MDTILVRGARTHNLKNVDLDIPRDKLVVITGLSGSGKSSLAFDTLYAEGQRRYVESLSTYARQFLSMMEKPDVDHIEGLSPAISIEQKSTSHNPRSTVGTITEIYDYLRLLFARVGEPRCPQHEAPLAAQTISQMVDQVLAMEEGSKLMLLAPVIREKKGEHLHLFDELRAQGFIRVRVDGRIYDMDDTPDLDKNKKHTIEVVVDRFKVRSDLQNRLAESFETALNLADDIAIIASMDGKPLDGDSEEITFSAKFACPHCGYSIPELEPRLFSFNNPAGACPSCDGLGVKQFFDEDKVITSEELSLAEGAIRGWDRRNVYYFQMLTALAQSLDFDMDVAFKDLDKTVRRKILYGTGKESVEFRYLNDRGDIIKRNHPFEGIVPNMERRYRETESEAVREDLASYLSTSTCPSCDGSRLREAARNVFIDNTTLPELVRLAVGKSFDYFDNLKLPGNRGEIAEKILKEIRDRLQFLVNVGLDYLNLERSAETLSGGEAQRIRLASQIGAGLVGVMYVLDEPSIGLHQRDNERLLSTLTRLRDLGNTVLVVEHDEDAIRTADHVIDIGPGAGVHGGRVVAQGTAEEVAANKDSLTGDYLSGRRRIEVPTKRRATGDDWLTLTGATGNNLKGTELKLPLGLFTCVTGVSGSGKSTLINHTLYPLAATTLNKATTLKASPHERLEGLEHLDKVVDIDQSPIGRTPRSNPATYTGIFTPVRELFAGTQEARARGYKPGRFSFNVKGGRCEACQGDGVIKVEMHFLPDIYVPCEVCDGRRYNRETLEVTYKGKNIYEVLEMTIEEAREFFDAVPALQRRLQTLLDVGLSYVKLGQAATTLSGGEAQRVKLARELSRRDTGRTLYILDEPTTGLHFQDIQMLLDVLNRLRDHGNTIVVIEHNLDVIKTADWIVDLGPEGGDGGGRVIAQGTPEKVAKAKGSHTGRFLKSMLKASS</sequence>
<dbReference type="InterPro" id="IPR017871">
    <property type="entry name" value="ABC_transporter-like_CS"/>
</dbReference>
<keyword evidence="5 17" id="KW-0547">Nucleotide-binding</keyword>
<keyword evidence="8 17" id="KW-0863">Zinc-finger</keyword>
<evidence type="ECO:0000256" key="10">
    <source>
        <dbReference type="ARBA" id="ARBA00022840"/>
    </source>
</evidence>
<feature type="domain" description="ABC transporter" evidence="18">
    <location>
        <begin position="299"/>
        <end position="591"/>
    </location>
</feature>
<dbReference type="InterPro" id="IPR041552">
    <property type="entry name" value="UvrA_DNA-bd"/>
</dbReference>
<proteinExistence type="inferred from homology"/>
<keyword evidence="4 17" id="KW-0677">Repeat</keyword>
<evidence type="ECO:0000256" key="5">
    <source>
        <dbReference type="ARBA" id="ARBA00022741"/>
    </source>
</evidence>
<organism evidence="19 20">
    <name type="scientific">Alloalcanivorax venustensis ISO4</name>
    <dbReference type="NCBI Taxonomy" id="1177184"/>
    <lineage>
        <taxon>Bacteria</taxon>
        <taxon>Pseudomonadati</taxon>
        <taxon>Pseudomonadota</taxon>
        <taxon>Gammaproteobacteria</taxon>
        <taxon>Oceanospirillales</taxon>
        <taxon>Alcanivoracaceae</taxon>
        <taxon>Alloalcanivorax</taxon>
    </lineage>
</organism>
<dbReference type="InterPro" id="IPR041102">
    <property type="entry name" value="UvrA_inter"/>
</dbReference>
<keyword evidence="13 17" id="KW-0234">DNA repair</keyword>
<keyword evidence="17" id="KW-0742">SOS response</keyword>
<keyword evidence="6 17" id="KW-0227">DNA damage</keyword>
<dbReference type="SUPFAM" id="SSF52540">
    <property type="entry name" value="P-loop containing nucleoside triphosphate hydrolases"/>
    <property type="match status" value="2"/>
</dbReference>
<protein>
    <recommendedName>
        <fullName evidence="15 17">UvrABC system protein A</fullName>
        <shortName evidence="17">UvrA protein</shortName>
    </recommendedName>
    <alternativeName>
        <fullName evidence="16 17">Excinuclease ABC subunit A</fullName>
    </alternativeName>
</protein>
<evidence type="ECO:0000256" key="2">
    <source>
        <dbReference type="ARBA" id="ARBA00022490"/>
    </source>
</evidence>
<dbReference type="Gene3D" id="1.20.1580.10">
    <property type="entry name" value="ABC transporter ATPase like domain"/>
    <property type="match status" value="2"/>
</dbReference>
<evidence type="ECO:0000256" key="9">
    <source>
        <dbReference type="ARBA" id="ARBA00022833"/>
    </source>
</evidence>
<accession>A0ABS0AIU4</accession>
<evidence type="ECO:0000313" key="19">
    <source>
        <dbReference type="EMBL" id="MBF5054062.1"/>
    </source>
</evidence>
<comment type="similarity">
    <text evidence="14 17">Belongs to the ABC transporter superfamily. UvrA family.</text>
</comment>
<dbReference type="Gene3D" id="3.40.50.300">
    <property type="entry name" value="P-loop containing nucleotide triphosphate hydrolases"/>
    <property type="match status" value="2"/>
</dbReference>
<dbReference type="EMBL" id="ARXR01000029">
    <property type="protein sequence ID" value="MBF5054062.1"/>
    <property type="molecule type" value="Genomic_DNA"/>
</dbReference>
<dbReference type="HAMAP" id="MF_00205">
    <property type="entry name" value="UvrA"/>
    <property type="match status" value="1"/>
</dbReference>
<keyword evidence="10 17" id="KW-0067">ATP-binding</keyword>
<dbReference type="Pfam" id="PF17755">
    <property type="entry name" value="UvrA_DNA-bind"/>
    <property type="match status" value="1"/>
</dbReference>
<keyword evidence="11 17" id="KW-0267">Excision nuclease</keyword>
<dbReference type="PROSITE" id="PS00211">
    <property type="entry name" value="ABC_TRANSPORTER_1"/>
    <property type="match status" value="2"/>
</dbReference>
<dbReference type="InterPro" id="IPR013815">
    <property type="entry name" value="ATP_grasp_subdomain_1"/>
</dbReference>
<dbReference type="PANTHER" id="PTHR43152:SF3">
    <property type="entry name" value="UVRABC SYSTEM PROTEIN A"/>
    <property type="match status" value="1"/>
</dbReference>
<dbReference type="PROSITE" id="PS50893">
    <property type="entry name" value="ABC_TRANSPORTER_2"/>
    <property type="match status" value="2"/>
</dbReference>
<dbReference type="PANTHER" id="PTHR43152">
    <property type="entry name" value="UVRABC SYSTEM PROTEIN A"/>
    <property type="match status" value="1"/>
</dbReference>
<keyword evidence="7 17" id="KW-0228">DNA excision</keyword>
<dbReference type="InterPro" id="IPR027417">
    <property type="entry name" value="P-loop_NTPase"/>
</dbReference>
<evidence type="ECO:0000256" key="8">
    <source>
        <dbReference type="ARBA" id="ARBA00022771"/>
    </source>
</evidence>
<reference evidence="19 20" key="1">
    <citation type="submission" date="2012-09" db="EMBL/GenBank/DDBJ databases">
        <title>Genome Sequence of alkane-degrading Bacterium Alcanivorax venustensis ISO4.</title>
        <authorList>
            <person name="Lai Q."/>
            <person name="Shao Z."/>
        </authorList>
    </citation>
    <scope>NUCLEOTIDE SEQUENCE [LARGE SCALE GENOMIC DNA]</scope>
    <source>
        <strain evidence="19 20">ISO4</strain>
    </source>
</reference>
<evidence type="ECO:0000313" key="20">
    <source>
        <dbReference type="Proteomes" id="UP000644441"/>
    </source>
</evidence>
<dbReference type="Proteomes" id="UP000644441">
    <property type="component" value="Unassembled WGS sequence"/>
</dbReference>
<feature type="binding site" evidence="17">
    <location>
        <begin position="643"/>
        <end position="650"/>
    </location>
    <ligand>
        <name>ATP</name>
        <dbReference type="ChEBI" id="CHEBI:30616"/>
    </ligand>
</feature>
<feature type="zinc finger region" description="C4-type" evidence="17">
    <location>
        <begin position="257"/>
        <end position="284"/>
    </location>
</feature>
<evidence type="ECO:0000256" key="15">
    <source>
        <dbReference type="ARBA" id="ARBA00039316"/>
    </source>
</evidence>
<dbReference type="CDD" id="cd03271">
    <property type="entry name" value="ABC_UvrA_II"/>
    <property type="match status" value="1"/>
</dbReference>
<keyword evidence="20" id="KW-1185">Reference proteome</keyword>
<dbReference type="NCBIfam" id="NF001503">
    <property type="entry name" value="PRK00349.1"/>
    <property type="match status" value="1"/>
</dbReference>
<evidence type="ECO:0000256" key="16">
    <source>
        <dbReference type="ARBA" id="ARBA00042156"/>
    </source>
</evidence>
<dbReference type="Pfam" id="PF00005">
    <property type="entry name" value="ABC_tran"/>
    <property type="match status" value="1"/>
</dbReference>
<comment type="caution">
    <text evidence="19">The sequence shown here is derived from an EMBL/GenBank/DDBJ whole genome shotgun (WGS) entry which is preliminary data.</text>
</comment>
<gene>
    <name evidence="17" type="primary">uvrA</name>
    <name evidence="19" type="ORF">ISO4_02664</name>
</gene>
<comment type="function">
    <text evidence="17">The UvrABC repair system catalyzes the recognition and processing of DNA lesions. UvrA is an ATPase and a DNA-binding protein. A damage recognition complex composed of 2 UvrA and 2 UvrB subunits scans DNA for abnormalities. When the presence of a lesion has been verified by UvrB, the UvrA molecules dissociate.</text>
</comment>
<dbReference type="InterPro" id="IPR003439">
    <property type="entry name" value="ABC_transporter-like_ATP-bd"/>
</dbReference>
<name>A0ABS0AIU4_9GAMM</name>
<evidence type="ECO:0000256" key="14">
    <source>
        <dbReference type="ARBA" id="ARBA00038000"/>
    </source>
</evidence>
<feature type="domain" description="ABC transporter" evidence="18">
    <location>
        <begin position="602"/>
        <end position="940"/>
    </location>
</feature>
<keyword evidence="12 17" id="KW-0238">DNA-binding</keyword>